<dbReference type="Proteomes" id="UP001043456">
    <property type="component" value="Unassembled WGS sequence"/>
</dbReference>
<gene>
    <name evidence="1" type="ORF">Asppvi_001759</name>
</gene>
<proteinExistence type="predicted"/>
<comment type="caution">
    <text evidence="1">The sequence shown here is derived from an EMBL/GenBank/DDBJ whole genome shotgun (WGS) entry which is preliminary data.</text>
</comment>
<sequence length="208" mass="23290">MWVISGATVRGVVRLIDDREIVVQPDPPGTHLYQNAAFHGGEVIVDSDRMFGDPGEEALEVSAMLRPPPGLFPLFLACRFLRLAVRELIASDCRLKVFRAVVKPDTLIVKADQARDQHIADGLPHPVDDAVWAGGLVGLDRAEDAENLMLPEFQHADWFEVLEPPEVIQISLRGRRKELAGQEVSFLLGPLDRHRNRPVENLRRRDSV</sequence>
<keyword evidence="2" id="KW-1185">Reference proteome</keyword>
<protein>
    <submittedName>
        <fullName evidence="1">Uncharacterized protein</fullName>
    </submittedName>
</protein>
<reference evidence="1 2" key="1">
    <citation type="submission" date="2018-10" db="EMBL/GenBank/DDBJ databases">
        <title>Pan-genome distribution and transcriptional activeness of fungal secondary metabolism genes in Aspergillus section Fumigati.</title>
        <authorList>
            <person name="Takahashi H."/>
            <person name="Umemura M."/>
            <person name="Ninomiya A."/>
            <person name="Kusuya Y."/>
            <person name="Urayama S."/>
            <person name="Shimizu M."/>
            <person name="Watanabe A."/>
            <person name="Kamei K."/>
            <person name="Yaguchi T."/>
            <person name="Hagiwara D."/>
        </authorList>
    </citation>
    <scope>NUCLEOTIDE SEQUENCE [LARGE SCALE GENOMIC DNA]</scope>
    <source>
        <strain evidence="1 2">IFM 55266</strain>
    </source>
</reference>
<organism evidence="1 2">
    <name type="scientific">Aspergillus pseudoviridinutans</name>
    <dbReference type="NCBI Taxonomy" id="1517512"/>
    <lineage>
        <taxon>Eukaryota</taxon>
        <taxon>Fungi</taxon>
        <taxon>Dikarya</taxon>
        <taxon>Ascomycota</taxon>
        <taxon>Pezizomycotina</taxon>
        <taxon>Eurotiomycetes</taxon>
        <taxon>Eurotiomycetidae</taxon>
        <taxon>Eurotiales</taxon>
        <taxon>Aspergillaceae</taxon>
        <taxon>Aspergillus</taxon>
        <taxon>Aspergillus subgen. Fumigati</taxon>
    </lineage>
</organism>
<name>A0A9P3F0F8_9EURO</name>
<dbReference type="EMBL" id="BHVY01000010">
    <property type="protein sequence ID" value="GIJ92482.1"/>
    <property type="molecule type" value="Genomic_DNA"/>
</dbReference>
<evidence type="ECO:0000313" key="1">
    <source>
        <dbReference type="EMBL" id="GIJ92482.1"/>
    </source>
</evidence>
<accession>A0A9P3F0F8</accession>
<evidence type="ECO:0000313" key="2">
    <source>
        <dbReference type="Proteomes" id="UP001043456"/>
    </source>
</evidence>
<dbReference type="AlphaFoldDB" id="A0A9P3F0F8"/>
<dbReference type="RefSeq" id="XP_043163228.1">
    <property type="nucleotide sequence ID" value="XM_043307293.1"/>
</dbReference>
<dbReference type="GeneID" id="67000371"/>